<sequence>PKLLATYFAPFRLITGFCTQVWSSEQLIGEIKKTPILFLTGGNDKVVPQEHTKILYELTKTEGGKVWEKFPKGKHSDTISQPGFFEAIEIFLSKVTQK</sequence>
<comment type="caution">
    <text evidence="1">The sequence shown here is derived from an EMBL/GenBank/DDBJ whole genome shotgun (WGS) entry which is preliminary data.</text>
</comment>
<feature type="non-terminal residue" evidence="1">
    <location>
        <position position="1"/>
    </location>
</feature>
<protein>
    <submittedName>
        <fullName evidence="1">9188_t:CDS:1</fullName>
    </submittedName>
</protein>
<gene>
    <name evidence="1" type="ORF">SCALOS_LOCUS9919</name>
</gene>
<organism evidence="1 2">
    <name type="scientific">Scutellospora calospora</name>
    <dbReference type="NCBI Taxonomy" id="85575"/>
    <lineage>
        <taxon>Eukaryota</taxon>
        <taxon>Fungi</taxon>
        <taxon>Fungi incertae sedis</taxon>
        <taxon>Mucoromycota</taxon>
        <taxon>Glomeromycotina</taxon>
        <taxon>Glomeromycetes</taxon>
        <taxon>Diversisporales</taxon>
        <taxon>Gigasporaceae</taxon>
        <taxon>Scutellospora</taxon>
    </lineage>
</organism>
<proteinExistence type="predicted"/>
<evidence type="ECO:0000313" key="1">
    <source>
        <dbReference type="EMBL" id="CAG8686280.1"/>
    </source>
</evidence>
<keyword evidence="2" id="KW-1185">Reference proteome</keyword>
<evidence type="ECO:0000313" key="2">
    <source>
        <dbReference type="Proteomes" id="UP000789860"/>
    </source>
</evidence>
<dbReference type="EMBL" id="CAJVPM010033782">
    <property type="protein sequence ID" value="CAG8686280.1"/>
    <property type="molecule type" value="Genomic_DNA"/>
</dbReference>
<dbReference type="Proteomes" id="UP000789860">
    <property type="component" value="Unassembled WGS sequence"/>
</dbReference>
<reference evidence="1" key="1">
    <citation type="submission" date="2021-06" db="EMBL/GenBank/DDBJ databases">
        <authorList>
            <person name="Kallberg Y."/>
            <person name="Tangrot J."/>
            <person name="Rosling A."/>
        </authorList>
    </citation>
    <scope>NUCLEOTIDE SEQUENCE</scope>
    <source>
        <strain evidence="1">AU212A</strain>
    </source>
</reference>
<accession>A0ACA9P2E7</accession>
<name>A0ACA9P2E7_9GLOM</name>